<organism evidence="3 4">
    <name type="scientific">Giardia duodenalis assemblage B</name>
    <dbReference type="NCBI Taxonomy" id="1394984"/>
    <lineage>
        <taxon>Eukaryota</taxon>
        <taxon>Metamonada</taxon>
        <taxon>Diplomonadida</taxon>
        <taxon>Hexamitidae</taxon>
        <taxon>Giardiinae</taxon>
        <taxon>Giardia</taxon>
    </lineage>
</organism>
<evidence type="ECO:0000313" key="4">
    <source>
        <dbReference type="Proteomes" id="UP000070089"/>
    </source>
</evidence>
<dbReference type="SMART" id="SM00220">
    <property type="entry name" value="S_TKc"/>
    <property type="match status" value="1"/>
</dbReference>
<reference evidence="3 4" key="1">
    <citation type="journal article" date="2015" name="Mol. Biochem. Parasitol.">
        <title>Identification of polymorphic genes for use in assemblage B genotyping assays through comparative genomics of multiple assemblage B Giardia duodenalis isolates.</title>
        <authorList>
            <person name="Wielinga C."/>
            <person name="Thompson R.C."/>
            <person name="Monis P."/>
            <person name="Ryan U."/>
        </authorList>
    </citation>
    <scope>NUCLEOTIDE SEQUENCE [LARGE SCALE GENOMIC DNA]</scope>
    <source>
        <strain evidence="3 4">BAH15c1</strain>
    </source>
</reference>
<accession>A0A132NPN1</accession>
<dbReference type="InterPro" id="IPR002110">
    <property type="entry name" value="Ankyrin_rpt"/>
</dbReference>
<comment type="caution">
    <text evidence="3">The sequence shown here is derived from an EMBL/GenBank/DDBJ whole genome shotgun (WGS) entry which is preliminary data.</text>
</comment>
<dbReference type="PROSITE" id="PS50088">
    <property type="entry name" value="ANK_REPEAT"/>
    <property type="match status" value="3"/>
</dbReference>
<dbReference type="PANTHER" id="PTHR24120:SF4">
    <property type="entry name" value="GH07239P"/>
    <property type="match status" value="1"/>
</dbReference>
<dbReference type="PROSITE" id="PS50011">
    <property type="entry name" value="PROTEIN_KINASE_DOM"/>
    <property type="match status" value="1"/>
</dbReference>
<dbReference type="Gene3D" id="3.30.200.20">
    <property type="entry name" value="Phosphorylase Kinase, domain 1"/>
    <property type="match status" value="1"/>
</dbReference>
<dbReference type="Gene3D" id="1.10.510.10">
    <property type="entry name" value="Transferase(Phosphotransferase) domain 1"/>
    <property type="match status" value="1"/>
</dbReference>
<dbReference type="VEuPathDB" id="GiardiaDB:QR46_4308"/>
<dbReference type="GO" id="GO:0005524">
    <property type="term" value="F:ATP binding"/>
    <property type="evidence" value="ECO:0007669"/>
    <property type="project" value="InterPro"/>
</dbReference>
<evidence type="ECO:0000256" key="1">
    <source>
        <dbReference type="PROSITE-ProRule" id="PRU00023"/>
    </source>
</evidence>
<dbReference type="GO" id="GO:0004672">
    <property type="term" value="F:protein kinase activity"/>
    <property type="evidence" value="ECO:0007669"/>
    <property type="project" value="InterPro"/>
</dbReference>
<dbReference type="SUPFAM" id="SSF56112">
    <property type="entry name" value="Protein kinase-like (PK-like)"/>
    <property type="match status" value="1"/>
</dbReference>
<dbReference type="SUPFAM" id="SSF48403">
    <property type="entry name" value="Ankyrin repeat"/>
    <property type="match status" value="2"/>
</dbReference>
<feature type="repeat" description="ANK" evidence="1">
    <location>
        <begin position="423"/>
        <end position="455"/>
    </location>
</feature>
<proteinExistence type="predicted"/>
<dbReference type="PANTHER" id="PTHR24120">
    <property type="entry name" value="GH07239P"/>
    <property type="match status" value="1"/>
</dbReference>
<protein>
    <submittedName>
        <fullName evidence="3">Protein 21.1</fullName>
    </submittedName>
</protein>
<dbReference type="Pfam" id="PF12796">
    <property type="entry name" value="Ank_2"/>
    <property type="match status" value="5"/>
</dbReference>
<keyword evidence="1" id="KW-0040">ANK repeat</keyword>
<dbReference type="Pfam" id="PF00023">
    <property type="entry name" value="Ank"/>
    <property type="match status" value="1"/>
</dbReference>
<name>A0A132NPN1_GIAIN</name>
<dbReference type="AlphaFoldDB" id="A0A132NPN1"/>
<dbReference type="InterPro" id="IPR011009">
    <property type="entry name" value="Kinase-like_dom_sf"/>
</dbReference>
<dbReference type="InterPro" id="IPR000719">
    <property type="entry name" value="Prot_kinase_dom"/>
</dbReference>
<feature type="repeat" description="ANK" evidence="1">
    <location>
        <begin position="356"/>
        <end position="377"/>
    </location>
</feature>
<dbReference type="Proteomes" id="UP000070089">
    <property type="component" value="Unassembled WGS sequence"/>
</dbReference>
<evidence type="ECO:0000313" key="3">
    <source>
        <dbReference type="EMBL" id="KWX11722.1"/>
    </source>
</evidence>
<dbReference type="OrthoDB" id="7464126at2759"/>
<gene>
    <name evidence="3" type="ORF">QR46_4308</name>
</gene>
<dbReference type="InterPro" id="IPR036770">
    <property type="entry name" value="Ankyrin_rpt-contain_sf"/>
</dbReference>
<dbReference type="PROSITE" id="PS50297">
    <property type="entry name" value="ANK_REP_REGION"/>
    <property type="match status" value="1"/>
</dbReference>
<dbReference type="SMART" id="SM00248">
    <property type="entry name" value="ANK"/>
    <property type="match status" value="16"/>
</dbReference>
<feature type="domain" description="Protein kinase" evidence="2">
    <location>
        <begin position="34"/>
        <end position="305"/>
    </location>
</feature>
<dbReference type="Gene3D" id="1.25.40.20">
    <property type="entry name" value="Ankyrin repeat-containing domain"/>
    <property type="match status" value="4"/>
</dbReference>
<sequence>MRRVIISCKFSPFVLLSVPKKSAYAMTLYLPSAYEVVEYLNTDIYGINYLVRDRELEFLATCRILSEADIGKGRYAFAQALAKQAHRLDHENIMPLLGSFVDDEQACTFLISRGIGQSLYEYSEELCFLQTYIEEDAIMTVLIELTNALLYVYSLTRRTDFVDTLVSRLPLVALDPLCIRLSSKGRVLVDYATFAAKLATQRHSSFTRAYLCPEALHGRNEEGACQSLSPLKVLAYNVGRLCCELCFAGSKRKAVKGDYDTAYMLDNIVREKVYSKDIVHVLRWLTNPCSDLRPYLDEVLAHPFIFKFMVKVGSDESDRIFRNALGSTQLILSANMNNVEYVRALVGKQKRLTNYDGATALMAAAVLGNIEVLKILIPHEFGMRMITRDSLNGATALILAARNDQVEACKLLASHEAKLKKRDGFTALMEATVRGHSSVVDVLVKHEAKLAIQLDDLSNPKNGTTALMLACEFHQLHIASQLICHEGGMRDSSGYTALHRAAALGLVPAVELLVRTKELGLRDPRGQTALMFAAQYGRSKCVEILCKEKEAGLVTDKGWSALLSAISNGHTEVAKLLIEYEGHLTLSIGYTPLMCAVEHKQHEIVDLLKSSLARRTITMESGDHPWQNGATALMFAAYNNDVESCKKLLELEEGMRNADGMTASMIAASNDSAAALSVLCMSQREAESRLTGGSLENRTCLMVATLSGSLNCVKVLAERGIGVGCQDSMGSTALIMAALSGHTEICKVLAPLEARIRRKDGFTALMSAAQEGHKGCVAILLSKEGDAHKSGGWTALMSAALKNKPEVVQILSKDKRQIRQKREKDGITALMIAVQSGHVECIRILAPLERNIVDKKGRKCEAYAKTDVIRKALASLR</sequence>
<evidence type="ECO:0000259" key="2">
    <source>
        <dbReference type="PROSITE" id="PS50011"/>
    </source>
</evidence>
<feature type="repeat" description="ANK" evidence="1">
    <location>
        <begin position="392"/>
        <end position="424"/>
    </location>
</feature>
<dbReference type="EMBL" id="JXTI01000160">
    <property type="protein sequence ID" value="KWX11722.1"/>
    <property type="molecule type" value="Genomic_DNA"/>
</dbReference>